<dbReference type="PANTHER" id="PTHR45589:SF2">
    <property type="entry name" value="WD REPEAT DOMAIN 62"/>
    <property type="match status" value="1"/>
</dbReference>
<dbReference type="PANTHER" id="PTHR45589">
    <property type="entry name" value="WD REPEAT DOMAIN 62, ISOFORM G"/>
    <property type="match status" value="1"/>
</dbReference>
<dbReference type="SUPFAM" id="SSF117289">
    <property type="entry name" value="Nucleoporin domain"/>
    <property type="match status" value="1"/>
</dbReference>
<dbReference type="InterPro" id="IPR015943">
    <property type="entry name" value="WD40/YVTN_repeat-like_dom_sf"/>
</dbReference>
<evidence type="ECO:0000256" key="1">
    <source>
        <dbReference type="PROSITE-ProRule" id="PRU00221"/>
    </source>
</evidence>
<dbReference type="Pfam" id="PF00400">
    <property type="entry name" value="WD40"/>
    <property type="match status" value="5"/>
</dbReference>
<reference evidence="2" key="1">
    <citation type="journal article" date="2004" name="Nature">
        <title>Genome duplication in the teleost fish Tetraodon nigroviridis reveals the early vertebrate proto-karyotype.</title>
        <authorList>
            <person name="Jaillon O."/>
            <person name="Aury J.-M."/>
            <person name="Brunet F."/>
            <person name="Petit J.-L."/>
            <person name="Stange-Thomann N."/>
            <person name="Mauceli E."/>
            <person name="Bouneau L."/>
            <person name="Fischer C."/>
            <person name="Ozouf-Costaz C."/>
            <person name="Bernot A."/>
            <person name="Nicaud S."/>
            <person name="Jaffe D."/>
            <person name="Fisher S."/>
            <person name="Lutfalla G."/>
            <person name="Dossat C."/>
            <person name="Segurens B."/>
            <person name="Dasilva C."/>
            <person name="Salanoubat M."/>
            <person name="Levy M."/>
            <person name="Boudet N."/>
            <person name="Castellano S."/>
            <person name="Anthouard V."/>
            <person name="Jubin C."/>
            <person name="Castelli V."/>
            <person name="Katinka M."/>
            <person name="Vacherie B."/>
            <person name="Biemont C."/>
            <person name="Skalli Z."/>
            <person name="Cattolico L."/>
            <person name="Poulain J."/>
            <person name="De Berardinis V."/>
            <person name="Cruaud C."/>
            <person name="Duprat S."/>
            <person name="Brottier P."/>
            <person name="Coutanceau J.-P."/>
            <person name="Gouzy J."/>
            <person name="Parra G."/>
            <person name="Lardier G."/>
            <person name="Chapple C."/>
            <person name="McKernan K.J."/>
            <person name="McEwan P."/>
            <person name="Bosak S."/>
            <person name="Kellis M."/>
            <person name="Volff J.-N."/>
            <person name="Guigo R."/>
            <person name="Zody M.C."/>
            <person name="Mesirov J."/>
            <person name="Lindblad-Toh K."/>
            <person name="Birren B."/>
            <person name="Nusbaum C."/>
            <person name="Kahn D."/>
            <person name="Robinson-Rechavi M."/>
            <person name="Laudet V."/>
            <person name="Schachter V."/>
            <person name="Quetier F."/>
            <person name="Saurin W."/>
            <person name="Scarpelli C."/>
            <person name="Wincker P."/>
            <person name="Lander E.S."/>
            <person name="Weissenbach J."/>
            <person name="Roest Crollius H."/>
        </authorList>
    </citation>
    <scope>NUCLEOTIDE SEQUENCE [LARGE SCALE GENOMIC DNA]</scope>
</reference>
<dbReference type="InterPro" id="IPR001680">
    <property type="entry name" value="WD40_rpt"/>
</dbReference>
<dbReference type="AlphaFoldDB" id="Q4SB70"/>
<dbReference type="PROSITE" id="PS50082">
    <property type="entry name" value="WD_REPEATS_2"/>
    <property type="match status" value="1"/>
</dbReference>
<dbReference type="EMBL" id="CAAE01014677">
    <property type="protein sequence ID" value="CAG02112.1"/>
    <property type="molecule type" value="Genomic_DNA"/>
</dbReference>
<evidence type="ECO:0000313" key="2">
    <source>
        <dbReference type="EMBL" id="CAG02112.1"/>
    </source>
</evidence>
<dbReference type="SUPFAM" id="SSF50978">
    <property type="entry name" value="WD40 repeat-like"/>
    <property type="match status" value="1"/>
</dbReference>
<dbReference type="SMART" id="SM00320">
    <property type="entry name" value="WD40"/>
    <property type="match status" value="9"/>
</dbReference>
<comment type="caution">
    <text evidence="2">The sequence shown here is derived from an EMBL/GenBank/DDBJ whole genome shotgun (WGS) entry which is preliminary data.</text>
</comment>
<keyword evidence="1" id="KW-0853">WD repeat</keyword>
<reference evidence="2" key="2">
    <citation type="submission" date="2004-02" db="EMBL/GenBank/DDBJ databases">
        <authorList>
            <consortium name="Genoscope"/>
            <consortium name="Whitehead Institute Centre for Genome Research"/>
        </authorList>
    </citation>
    <scope>NUCLEOTIDE SEQUENCE</scope>
</reference>
<protein>
    <submittedName>
        <fullName evidence="2">(spotted green pufferfish) hypothetical protein</fullName>
    </submittedName>
</protein>
<dbReference type="GO" id="GO:0007099">
    <property type="term" value="P:centriole replication"/>
    <property type="evidence" value="ECO:0007669"/>
    <property type="project" value="TreeGrafter"/>
</dbReference>
<dbReference type="OrthoDB" id="6154712at2759"/>
<feature type="non-terminal residue" evidence="2">
    <location>
        <position position="1"/>
    </location>
</feature>
<dbReference type="Gene3D" id="2.130.10.10">
    <property type="entry name" value="YVTN repeat-like/Quinoprotein amine dehydrogenase"/>
    <property type="match status" value="4"/>
</dbReference>
<dbReference type="GO" id="GO:0072686">
    <property type="term" value="C:mitotic spindle"/>
    <property type="evidence" value="ECO:0007669"/>
    <property type="project" value="TreeGrafter"/>
</dbReference>
<dbReference type="InterPro" id="IPR052779">
    <property type="entry name" value="WDR62"/>
</dbReference>
<organism evidence="2">
    <name type="scientific">Tetraodon nigroviridis</name>
    <name type="common">Spotted green pufferfish</name>
    <name type="synonym">Chelonodon nigroviridis</name>
    <dbReference type="NCBI Taxonomy" id="99883"/>
    <lineage>
        <taxon>Eukaryota</taxon>
        <taxon>Metazoa</taxon>
        <taxon>Chordata</taxon>
        <taxon>Craniata</taxon>
        <taxon>Vertebrata</taxon>
        <taxon>Euteleostomi</taxon>
        <taxon>Actinopterygii</taxon>
        <taxon>Neopterygii</taxon>
        <taxon>Teleostei</taxon>
        <taxon>Neoteleostei</taxon>
        <taxon>Acanthomorphata</taxon>
        <taxon>Eupercaria</taxon>
        <taxon>Tetraodontiformes</taxon>
        <taxon>Tetradontoidea</taxon>
        <taxon>Tetraodontidae</taxon>
        <taxon>Tetraodon</taxon>
    </lineage>
</organism>
<sequence>QVCLEKVLGITTASGSGLTSDPNTGLVAYPAGCVIVLLHPKKNKQTHIINTSRRPFSALAFSHDGKYLVTGEDSSYFVTAGNRHVRFWYLDASKELRVNSAVPLIGRSGLLGDHRNSVFCGVACGRGRAALSTFCITSSGLLCLFNSSRQLEAWVDLKTASASCLVASEDLVFCGCADGVVRAFGPASLHSLSPAAPGAQYPHTLALTFDPSARHLACVYSDHSVYVWDVQDVRAARKLYSALYHSGSVWSLEVYPDLPDGSRSCLPPSSFFTCSSDSTIRLWDAGAPAGPRNHCSHDLLKILYVGEKTQHLQVEAEAADGKAGIRVLEISPDGQHLAAGDRCGNLHIFGLDFLEEQLKIEAHDSEVLCLAFSPTSTGGSSSSTDAGFCLGDLPDSRLALPALLGSGEQLQTLSLAVSGVKLLASGSRDRLIHVFNVEKNFSLEQTLNDHSGSITAVRFTGQSPDVRLVSCGADKSIYFQAAEQTPGGLLFSRSHHVVEKATLYDMDLDSSREHVAVACQDRNISCSEKNISIFDYESGERVCTLIGHAEIVTCMRFSQDCRHLITVSGDRRETFITVPSFPSPEEEADVRTPARLDVVDDPPLLQTNGKMPMWFRRLVSGAAVVTEPWLQLVLTRSCVCVCVCVFSRVRATLQMSSNQKLNPGRYGAAGWSKQVM</sequence>
<name>Q4SB70_TETNG</name>
<accession>Q4SB70</accession>
<feature type="repeat" description="WD" evidence="1">
    <location>
        <begin position="206"/>
        <end position="238"/>
    </location>
</feature>
<proteinExistence type="predicted"/>
<dbReference type="KEGG" id="tng:GSTEN00021107G001"/>
<dbReference type="InterPro" id="IPR036322">
    <property type="entry name" value="WD40_repeat_dom_sf"/>
</dbReference>
<gene>
    <name evidence="2" type="ORF">GSTENG00021107001</name>
</gene>